<evidence type="ECO:0000256" key="1">
    <source>
        <dbReference type="SAM" id="Coils"/>
    </source>
</evidence>
<protein>
    <submittedName>
        <fullName evidence="2">Uncharacterized protein</fullName>
    </submittedName>
</protein>
<accession>A0A8S1NJD4</accession>
<keyword evidence="3" id="KW-1185">Reference proteome</keyword>
<dbReference type="AlphaFoldDB" id="A0A8S1NJD4"/>
<dbReference type="EMBL" id="CAJJDM010000094">
    <property type="protein sequence ID" value="CAD8092848.1"/>
    <property type="molecule type" value="Genomic_DNA"/>
</dbReference>
<organism evidence="2 3">
    <name type="scientific">Paramecium primaurelia</name>
    <dbReference type="NCBI Taxonomy" id="5886"/>
    <lineage>
        <taxon>Eukaryota</taxon>
        <taxon>Sar</taxon>
        <taxon>Alveolata</taxon>
        <taxon>Ciliophora</taxon>
        <taxon>Intramacronucleata</taxon>
        <taxon>Oligohymenophorea</taxon>
        <taxon>Peniculida</taxon>
        <taxon>Parameciidae</taxon>
        <taxon>Paramecium</taxon>
    </lineage>
</organism>
<dbReference type="Proteomes" id="UP000688137">
    <property type="component" value="Unassembled WGS sequence"/>
</dbReference>
<sequence length="260" mass="31231">MLSSQYFRSQKYTIQKYNSHNIRQYKDFNKFKKIVQEELELQKIEFKCQKIILQQYSINIVRQEQVISTPVYRTTQKDSIKLSVMILMYKIEKGAQSIIQYILLKDAKSSTQQDKKSFKKAFVGNLTLYIEKEDTRKNIRVNLDFIVITDPQKNVGKGYVYFKEFQYLKYKSQGSKNQVSCQNNQNRSKVIEQFQKCYQEYVIKEINSNKRQKNMKQPQKQVISIKKQEKYINKQQEEKKIYKQKKSIAQINIMRTQSKI</sequence>
<feature type="coiled-coil region" evidence="1">
    <location>
        <begin position="225"/>
        <end position="252"/>
    </location>
</feature>
<name>A0A8S1NJD4_PARPR</name>
<evidence type="ECO:0000313" key="2">
    <source>
        <dbReference type="EMBL" id="CAD8092848.1"/>
    </source>
</evidence>
<comment type="caution">
    <text evidence="2">The sequence shown here is derived from an EMBL/GenBank/DDBJ whole genome shotgun (WGS) entry which is preliminary data.</text>
</comment>
<keyword evidence="1" id="KW-0175">Coiled coil</keyword>
<evidence type="ECO:0000313" key="3">
    <source>
        <dbReference type="Proteomes" id="UP000688137"/>
    </source>
</evidence>
<gene>
    <name evidence="2" type="ORF">PPRIM_AZ9-3.1.T0910158</name>
</gene>
<reference evidence="2" key="1">
    <citation type="submission" date="2021-01" db="EMBL/GenBank/DDBJ databases">
        <authorList>
            <consortium name="Genoscope - CEA"/>
            <person name="William W."/>
        </authorList>
    </citation>
    <scope>NUCLEOTIDE SEQUENCE</scope>
</reference>
<proteinExistence type="predicted"/>